<dbReference type="Pfam" id="PF05569">
    <property type="entry name" value="Peptidase_M56"/>
    <property type="match status" value="1"/>
</dbReference>
<feature type="transmembrane region" description="Helical" evidence="2">
    <location>
        <begin position="46"/>
        <end position="66"/>
    </location>
</feature>
<dbReference type="PANTHER" id="PTHR34978:SF3">
    <property type="entry name" value="SLR0241 PROTEIN"/>
    <property type="match status" value="1"/>
</dbReference>
<dbReference type="Pfam" id="PF03968">
    <property type="entry name" value="LptD_N"/>
    <property type="match status" value="1"/>
</dbReference>
<keyword evidence="2" id="KW-1133">Transmembrane helix</keyword>
<dbReference type="InterPro" id="IPR052173">
    <property type="entry name" value="Beta-lactam_resp_regulator"/>
</dbReference>
<dbReference type="CDD" id="cd07341">
    <property type="entry name" value="M56_BlaR1_MecR1_like"/>
    <property type="match status" value="1"/>
</dbReference>
<feature type="domain" description="Peptidase M56" evidence="4">
    <location>
        <begin position="16"/>
        <end position="345"/>
    </location>
</feature>
<evidence type="ECO:0000256" key="2">
    <source>
        <dbReference type="SAM" id="Phobius"/>
    </source>
</evidence>
<feature type="transmembrane region" description="Helical" evidence="2">
    <location>
        <begin position="376"/>
        <end position="398"/>
    </location>
</feature>
<keyword evidence="6" id="KW-1185">Reference proteome</keyword>
<dbReference type="InterPro" id="IPR008756">
    <property type="entry name" value="Peptidase_M56"/>
</dbReference>
<evidence type="ECO:0000259" key="3">
    <source>
        <dbReference type="Pfam" id="PF03968"/>
    </source>
</evidence>
<evidence type="ECO:0000259" key="4">
    <source>
        <dbReference type="Pfam" id="PF05569"/>
    </source>
</evidence>
<organism evidence="5 6">
    <name type="scientific">Rubripirellula tenax</name>
    <dbReference type="NCBI Taxonomy" id="2528015"/>
    <lineage>
        <taxon>Bacteria</taxon>
        <taxon>Pseudomonadati</taxon>
        <taxon>Planctomycetota</taxon>
        <taxon>Planctomycetia</taxon>
        <taxon>Pirellulales</taxon>
        <taxon>Pirellulaceae</taxon>
        <taxon>Rubripirellula</taxon>
    </lineage>
</organism>
<dbReference type="InterPro" id="IPR005653">
    <property type="entry name" value="OstA-like_N"/>
</dbReference>
<dbReference type="OrthoDB" id="219918at2"/>
<keyword evidence="2" id="KW-0812">Transmembrane</keyword>
<dbReference type="Gene3D" id="3.30.2010.10">
    <property type="entry name" value="Metalloproteases ('zincins'), catalytic domain"/>
    <property type="match status" value="1"/>
</dbReference>
<evidence type="ECO:0000256" key="1">
    <source>
        <dbReference type="SAM" id="MobiDB-lite"/>
    </source>
</evidence>
<feature type="region of interest" description="Disordered" evidence="1">
    <location>
        <begin position="102"/>
        <end position="124"/>
    </location>
</feature>
<dbReference type="AlphaFoldDB" id="A0A5C6FFV4"/>
<feature type="domain" description="Organic solvent tolerance-like N-terminal" evidence="3">
    <location>
        <begin position="898"/>
        <end position="971"/>
    </location>
</feature>
<dbReference type="Proteomes" id="UP000318288">
    <property type="component" value="Unassembled WGS sequence"/>
</dbReference>
<dbReference type="EMBL" id="SJPW01000002">
    <property type="protein sequence ID" value="TWU58996.1"/>
    <property type="molecule type" value="Genomic_DNA"/>
</dbReference>
<sequence length="972" mass="107458">MNAWFSVSAPNIWELLIQQCIQVTVLILCVLLLARFFAKDRPHLAHALWGLVLLKCLTPPMFALPLSPFCLLRSSTESRSTISNVYVMTRAGSLKESAFDPGATLAQSPRQPSDVPAPQSTNHSAFAPFDAEWISKRVPSESSRRTLLPGGIVQSKATSETKWPSWAVGAWAISAILCLLIAAARLMWFLRKVRNSRIEPASTTLETLDQLLAELPQRRWFFRRRVRLVVVDSLIGPAVVGLLRPRILLPRVLESQCTESELRILLAHELTHIRRGDLWWALLQTTACCLWWFHPLVYWVSRLFDRVTEQSCDEETVASLHCQPAEYARSLLSVLERKHLLHSAPALPGVRPVELTVKRMERIMKLTSNAKAQRPWWVVPVMLIGAACVLPGAALSIAGDQAPPYPPKDLTWQVQQASANEPAPRPGTPIPTSTPQFVKTYDAKPAIEKIKQEDACTDAQADAILSSSLANVSRHLPHVAPTGVIVDGDRVIVRGDDSSHNRVKRELERIEKYGFTDQVTMDAKFVSMASDKFSKLPLDWALIPQDTGSTPVLMVLLSPAELRSLVEQVQGDARSNLLHSPRVTLFNGQEGNIADMTQRPFVVGLQNPANESPEAEIRIEKSGVELTLCPEMDERFIDLNVRCYRSVIENVSTFSFQSGGKTCGVQVPKVVRQQFLTKTDLPHGHSLAYAMPDLSDPEIVSLVILTATPVSMIEQQANTDASASAISPGVNSDITFFQAQPYATVPAVAEVNAESDAEDEPVLIKADGPRMSDEDTLKLTKAIRKFGWAPHFEGTFEFEISDEKVRIKGKNIALSEDNDDLLIASPSGEIVFNLPQKTMHFQADTVLDFAFDDSALKVQGKELSLSEDGLRITGSPLRFEMKEHGFRGVSESLSYGNDLQFTGNVRLQTGDTKLSADKVELFDGGESHVLHLLGNVSFNGTIPANGTVEQYSVNTKAVSMKYNLKTGEFDMP</sequence>
<proteinExistence type="predicted"/>
<feature type="transmembrane region" description="Helical" evidence="2">
    <location>
        <begin position="278"/>
        <end position="300"/>
    </location>
</feature>
<name>A0A5C6FFV4_9BACT</name>
<dbReference type="PANTHER" id="PTHR34978">
    <property type="entry name" value="POSSIBLE SENSOR-TRANSDUCER PROTEIN BLAR"/>
    <property type="match status" value="1"/>
</dbReference>
<gene>
    <name evidence="5" type="primary">mecR1</name>
    <name evidence="5" type="ORF">Poly51_17770</name>
</gene>
<comment type="caution">
    <text evidence="5">The sequence shown here is derived from an EMBL/GenBank/DDBJ whole genome shotgun (WGS) entry which is preliminary data.</text>
</comment>
<accession>A0A5C6FFV4</accession>
<feature type="transmembrane region" description="Helical" evidence="2">
    <location>
        <begin position="12"/>
        <end position="34"/>
    </location>
</feature>
<evidence type="ECO:0000313" key="5">
    <source>
        <dbReference type="EMBL" id="TWU58996.1"/>
    </source>
</evidence>
<reference evidence="5 6" key="1">
    <citation type="submission" date="2019-02" db="EMBL/GenBank/DDBJ databases">
        <title>Deep-cultivation of Planctomycetes and their phenomic and genomic characterization uncovers novel biology.</title>
        <authorList>
            <person name="Wiegand S."/>
            <person name="Jogler M."/>
            <person name="Boedeker C."/>
            <person name="Pinto D."/>
            <person name="Vollmers J."/>
            <person name="Rivas-Marin E."/>
            <person name="Kohn T."/>
            <person name="Peeters S.H."/>
            <person name="Heuer A."/>
            <person name="Rast P."/>
            <person name="Oberbeckmann S."/>
            <person name="Bunk B."/>
            <person name="Jeske O."/>
            <person name="Meyerdierks A."/>
            <person name="Storesund J.E."/>
            <person name="Kallscheuer N."/>
            <person name="Luecker S."/>
            <person name="Lage O.M."/>
            <person name="Pohl T."/>
            <person name="Merkel B.J."/>
            <person name="Hornburger P."/>
            <person name="Mueller R.-W."/>
            <person name="Bruemmer F."/>
            <person name="Labrenz M."/>
            <person name="Spormann A.M."/>
            <person name="Op Den Camp H."/>
            <person name="Overmann J."/>
            <person name="Amann R."/>
            <person name="Jetten M.S.M."/>
            <person name="Mascher T."/>
            <person name="Medema M.H."/>
            <person name="Devos D.P."/>
            <person name="Kaster A.-K."/>
            <person name="Ovreas L."/>
            <person name="Rohde M."/>
            <person name="Galperin M.Y."/>
            <person name="Jogler C."/>
        </authorList>
    </citation>
    <scope>NUCLEOTIDE SEQUENCE [LARGE SCALE GENOMIC DNA]</scope>
    <source>
        <strain evidence="5 6">Poly51</strain>
    </source>
</reference>
<keyword evidence="2" id="KW-0472">Membrane</keyword>
<feature type="transmembrane region" description="Helical" evidence="2">
    <location>
        <begin position="166"/>
        <end position="188"/>
    </location>
</feature>
<feature type="region of interest" description="Disordered" evidence="1">
    <location>
        <begin position="416"/>
        <end position="436"/>
    </location>
</feature>
<protein>
    <submittedName>
        <fullName evidence="5">Methicillin resistance mecR1 protein</fullName>
    </submittedName>
</protein>
<evidence type="ECO:0000313" key="6">
    <source>
        <dbReference type="Proteomes" id="UP000318288"/>
    </source>
</evidence>
<feature type="transmembrane region" description="Helical" evidence="2">
    <location>
        <begin position="226"/>
        <end position="243"/>
    </location>
</feature>